<protein>
    <submittedName>
        <fullName evidence="1 2">Uncharacterized protein</fullName>
    </submittedName>
</protein>
<gene>
    <name evidence="1" type="ORF">GLYMA_16G142900</name>
</gene>
<organism evidence="1">
    <name type="scientific">Glycine max</name>
    <name type="common">Soybean</name>
    <name type="synonym">Glycine hispida</name>
    <dbReference type="NCBI Taxonomy" id="3847"/>
    <lineage>
        <taxon>Eukaryota</taxon>
        <taxon>Viridiplantae</taxon>
        <taxon>Streptophyta</taxon>
        <taxon>Embryophyta</taxon>
        <taxon>Tracheophyta</taxon>
        <taxon>Spermatophyta</taxon>
        <taxon>Magnoliopsida</taxon>
        <taxon>eudicotyledons</taxon>
        <taxon>Gunneridae</taxon>
        <taxon>Pentapetalae</taxon>
        <taxon>rosids</taxon>
        <taxon>fabids</taxon>
        <taxon>Fabales</taxon>
        <taxon>Fabaceae</taxon>
        <taxon>Papilionoideae</taxon>
        <taxon>50 kb inversion clade</taxon>
        <taxon>NPAAA clade</taxon>
        <taxon>indigoferoid/millettioid clade</taxon>
        <taxon>Phaseoleae</taxon>
        <taxon>Glycine</taxon>
        <taxon>Glycine subgen. Soja</taxon>
    </lineage>
</organism>
<evidence type="ECO:0000313" key="1">
    <source>
        <dbReference type="EMBL" id="KRH08330.1"/>
    </source>
</evidence>
<dbReference type="Gramene" id="KRH08330">
    <property type="protein sequence ID" value="KRH08330"/>
    <property type="gene ID" value="GLYMA_16G142900"/>
</dbReference>
<keyword evidence="3" id="KW-1185">Reference proteome</keyword>
<dbReference type="EnsemblPlants" id="KRH08330">
    <property type="protein sequence ID" value="KRH08330"/>
    <property type="gene ID" value="GLYMA_16G142900"/>
</dbReference>
<dbReference type="EMBL" id="CM000849">
    <property type="protein sequence ID" value="KRH08330.1"/>
    <property type="molecule type" value="Genomic_DNA"/>
</dbReference>
<name>A0A0R0FQM7_SOYBN</name>
<proteinExistence type="predicted"/>
<accession>A0A0R0FQM7</accession>
<reference evidence="1 2" key="1">
    <citation type="journal article" date="2010" name="Nature">
        <title>Genome sequence of the palaeopolyploid soybean.</title>
        <authorList>
            <person name="Schmutz J."/>
            <person name="Cannon S.B."/>
            <person name="Schlueter J."/>
            <person name="Ma J."/>
            <person name="Mitros T."/>
            <person name="Nelson W."/>
            <person name="Hyten D.L."/>
            <person name="Song Q."/>
            <person name="Thelen J.J."/>
            <person name="Cheng J."/>
            <person name="Xu D."/>
            <person name="Hellsten U."/>
            <person name="May G.D."/>
            <person name="Yu Y."/>
            <person name="Sakurai T."/>
            <person name="Umezawa T."/>
            <person name="Bhattacharyya M.K."/>
            <person name="Sandhu D."/>
            <person name="Valliyodan B."/>
            <person name="Lindquist E."/>
            <person name="Peto M."/>
            <person name="Grant D."/>
            <person name="Shu S."/>
            <person name="Goodstein D."/>
            <person name="Barry K."/>
            <person name="Futrell-Griggs M."/>
            <person name="Abernathy B."/>
            <person name="Du J."/>
            <person name="Tian Z."/>
            <person name="Zhu L."/>
            <person name="Gill N."/>
            <person name="Joshi T."/>
            <person name="Libault M."/>
            <person name="Sethuraman A."/>
            <person name="Zhang X.-C."/>
            <person name="Shinozaki K."/>
            <person name="Nguyen H.T."/>
            <person name="Wing R.A."/>
            <person name="Cregan P."/>
            <person name="Specht J."/>
            <person name="Grimwood J."/>
            <person name="Rokhsar D."/>
            <person name="Stacey G."/>
            <person name="Shoemaker R.C."/>
            <person name="Jackson S.A."/>
        </authorList>
    </citation>
    <scope>NUCLEOTIDE SEQUENCE [LARGE SCALE GENOMIC DNA]</scope>
    <source>
        <strain evidence="2">cv. Williams 82</strain>
        <tissue evidence="1">Callus</tissue>
    </source>
</reference>
<evidence type="ECO:0000313" key="2">
    <source>
        <dbReference type="EnsemblPlants" id="KRH08330"/>
    </source>
</evidence>
<dbReference type="AlphaFoldDB" id="A0A0R0FQM7"/>
<dbReference type="OrthoDB" id="10354983at2759"/>
<reference evidence="2" key="2">
    <citation type="submission" date="2018-02" db="UniProtKB">
        <authorList>
            <consortium name="EnsemblPlants"/>
        </authorList>
    </citation>
    <scope>IDENTIFICATION</scope>
    <source>
        <strain evidence="2">Williams 82</strain>
    </source>
</reference>
<sequence>MFLGDINSEIETAGISTETMRHESFAVFLNSKKSSIWCFRISPPHPATYFLSHINWLHFSQLHNGGP</sequence>
<evidence type="ECO:0000313" key="3">
    <source>
        <dbReference type="Proteomes" id="UP000008827"/>
    </source>
</evidence>
<dbReference type="Proteomes" id="UP000008827">
    <property type="component" value="Chromosome 16"/>
</dbReference>
<dbReference type="InParanoid" id="A0A0R0FQM7"/>
<reference evidence="1" key="3">
    <citation type="submission" date="2018-07" db="EMBL/GenBank/DDBJ databases">
        <title>WGS assembly of Glycine max.</title>
        <authorList>
            <person name="Schmutz J."/>
            <person name="Cannon S."/>
            <person name="Schlueter J."/>
            <person name="Ma J."/>
            <person name="Mitros T."/>
            <person name="Nelson W."/>
            <person name="Hyten D."/>
            <person name="Song Q."/>
            <person name="Thelen J."/>
            <person name="Cheng J."/>
            <person name="Xu D."/>
            <person name="Hellsten U."/>
            <person name="May G."/>
            <person name="Yu Y."/>
            <person name="Sakurai T."/>
            <person name="Umezawa T."/>
            <person name="Bhattacharyya M."/>
            <person name="Sandhu D."/>
            <person name="Valliyodan B."/>
            <person name="Lindquist E."/>
            <person name="Peto M."/>
            <person name="Grant D."/>
            <person name="Shu S."/>
            <person name="Goodstein D."/>
            <person name="Barry K."/>
            <person name="Futrell-Griggs M."/>
            <person name="Abernathy B."/>
            <person name="Du J."/>
            <person name="Tian Z."/>
            <person name="Zhu L."/>
            <person name="Gill N."/>
            <person name="Joshi T."/>
            <person name="Libault M."/>
            <person name="Sethuraman A."/>
            <person name="Zhang X."/>
            <person name="Shinozaki K."/>
            <person name="Nguyen H."/>
            <person name="Wing R."/>
            <person name="Cregan P."/>
            <person name="Specht J."/>
            <person name="Grimwood J."/>
            <person name="Rokhsar D."/>
            <person name="Stacey G."/>
            <person name="Shoemaker R."/>
            <person name="Jackson S."/>
        </authorList>
    </citation>
    <scope>NUCLEOTIDE SEQUENCE</scope>
    <source>
        <tissue evidence="1">Callus</tissue>
    </source>
</reference>